<dbReference type="RefSeq" id="WP_117357357.1">
    <property type="nucleotide sequence ID" value="NZ_QURH01000200.1"/>
</dbReference>
<name>A0A372JP38_9ACTN</name>
<dbReference type="Gene3D" id="2.40.420.20">
    <property type="match status" value="1"/>
</dbReference>
<evidence type="ECO:0000256" key="1">
    <source>
        <dbReference type="ARBA" id="ARBA00004196"/>
    </source>
</evidence>
<evidence type="ECO:0000313" key="5">
    <source>
        <dbReference type="EMBL" id="RFU41566.1"/>
    </source>
</evidence>
<dbReference type="PANTHER" id="PTHR32347:SF23">
    <property type="entry name" value="BLL5650 PROTEIN"/>
    <property type="match status" value="1"/>
</dbReference>
<dbReference type="Gene3D" id="1.10.101.10">
    <property type="entry name" value="PGBD-like superfamily/PGBD"/>
    <property type="match status" value="1"/>
</dbReference>
<dbReference type="OrthoDB" id="3268648at2"/>
<organism evidence="5 6">
    <name type="scientific">Actinomadura logoneensis</name>
    <dbReference type="NCBI Taxonomy" id="2293572"/>
    <lineage>
        <taxon>Bacteria</taxon>
        <taxon>Bacillati</taxon>
        <taxon>Actinomycetota</taxon>
        <taxon>Actinomycetes</taxon>
        <taxon>Streptosporangiales</taxon>
        <taxon>Thermomonosporaceae</taxon>
        <taxon>Actinomadura</taxon>
    </lineage>
</organism>
<comment type="subcellular location">
    <subcellularLocation>
        <location evidence="1">Cell envelope</location>
    </subcellularLocation>
</comment>
<dbReference type="PANTHER" id="PTHR32347">
    <property type="entry name" value="EFFLUX SYSTEM COMPONENT YKNX-RELATED"/>
    <property type="match status" value="1"/>
</dbReference>
<dbReference type="GO" id="GO:0030313">
    <property type="term" value="C:cell envelope"/>
    <property type="evidence" value="ECO:0007669"/>
    <property type="project" value="UniProtKB-SubCell"/>
</dbReference>
<gene>
    <name evidence="5" type="ORF">DZF91_10915</name>
</gene>
<dbReference type="PROSITE" id="PS01095">
    <property type="entry name" value="GH18_1"/>
    <property type="match status" value="1"/>
</dbReference>
<feature type="domain" description="Peptidoglycan binding-like" evidence="4">
    <location>
        <begin position="135"/>
        <end position="189"/>
    </location>
</feature>
<feature type="compositionally biased region" description="Gly residues" evidence="3">
    <location>
        <begin position="77"/>
        <end position="90"/>
    </location>
</feature>
<evidence type="ECO:0000313" key="6">
    <source>
        <dbReference type="Proteomes" id="UP000261811"/>
    </source>
</evidence>
<sequence>MRRSRAIVLGVLAVAAVGGAGLATAGLGGGDGSGPSTGSRPAATATVERTTLTETQKVDGSLGYGDTTTLSASSAGSSGGSARGGGGSSGGTITWLPSPGSKVGRGEPAYRVDNRPVPLLYGRLPLYRTLKSGVSGSDVLQLERNLAALGYDGFDVDKEYTSATAEAVKRWQEDMGMEETGDVAPGTVAVARDEIRVAARRAQLGDRAAGPVLTYTGTTRVVTIALDVKYQKLAKVGAGVSIDLPDGGSTRGTVSEVGKVATQARADQPTTVKVTVEVGRQHALGSYDKAPVDVHLTAAKHASVLAVPVGALVALPGGGYGVQVVSGPSAPVRTVRVDTGVFAEGRVEITGSGVAPGTRVVVPA</sequence>
<keyword evidence="2" id="KW-0175">Coiled coil</keyword>
<evidence type="ECO:0000256" key="3">
    <source>
        <dbReference type="SAM" id="MobiDB-lite"/>
    </source>
</evidence>
<dbReference type="InterPro" id="IPR036366">
    <property type="entry name" value="PGBDSf"/>
</dbReference>
<evidence type="ECO:0000256" key="2">
    <source>
        <dbReference type="ARBA" id="ARBA00023054"/>
    </source>
</evidence>
<comment type="caution">
    <text evidence="5">The sequence shown here is derived from an EMBL/GenBank/DDBJ whole genome shotgun (WGS) entry which is preliminary data.</text>
</comment>
<proteinExistence type="predicted"/>
<keyword evidence="6" id="KW-1185">Reference proteome</keyword>
<dbReference type="InterPro" id="IPR050465">
    <property type="entry name" value="UPF0194_transport"/>
</dbReference>
<dbReference type="EMBL" id="QURH01000200">
    <property type="protein sequence ID" value="RFU41566.1"/>
    <property type="molecule type" value="Genomic_DNA"/>
</dbReference>
<dbReference type="Pfam" id="PF01471">
    <property type="entry name" value="PG_binding_1"/>
    <property type="match status" value="1"/>
</dbReference>
<dbReference type="GO" id="GO:0004553">
    <property type="term" value="F:hydrolase activity, hydrolyzing O-glycosyl compounds"/>
    <property type="evidence" value="ECO:0007669"/>
    <property type="project" value="InterPro"/>
</dbReference>
<accession>A0A372JP38</accession>
<dbReference type="InterPro" id="IPR036365">
    <property type="entry name" value="PGBD-like_sf"/>
</dbReference>
<dbReference type="SUPFAM" id="SSF47090">
    <property type="entry name" value="PGBD-like"/>
    <property type="match status" value="1"/>
</dbReference>
<dbReference type="InterPro" id="IPR001579">
    <property type="entry name" value="Glyco_hydro_18_chit_AS"/>
</dbReference>
<dbReference type="Proteomes" id="UP000261811">
    <property type="component" value="Unassembled WGS sequence"/>
</dbReference>
<protein>
    <submittedName>
        <fullName evidence="5">Peptidoglycan-binding protein</fullName>
    </submittedName>
</protein>
<evidence type="ECO:0000259" key="4">
    <source>
        <dbReference type="Pfam" id="PF01471"/>
    </source>
</evidence>
<dbReference type="GO" id="GO:0005975">
    <property type="term" value="P:carbohydrate metabolic process"/>
    <property type="evidence" value="ECO:0007669"/>
    <property type="project" value="InterPro"/>
</dbReference>
<feature type="region of interest" description="Disordered" evidence="3">
    <location>
        <begin position="57"/>
        <end position="108"/>
    </location>
</feature>
<dbReference type="AlphaFoldDB" id="A0A372JP38"/>
<dbReference type="InterPro" id="IPR002477">
    <property type="entry name" value="Peptidoglycan-bd-like"/>
</dbReference>
<reference evidence="5 6" key="1">
    <citation type="submission" date="2018-08" db="EMBL/GenBank/DDBJ databases">
        <title>Actinomadura jelena sp. nov., a novel Actinomycete isolated from soil in Chad.</title>
        <authorList>
            <person name="Shi L."/>
        </authorList>
    </citation>
    <scope>NUCLEOTIDE SEQUENCE [LARGE SCALE GENOMIC DNA]</scope>
    <source>
        <strain evidence="5 6">NEAU-G17</strain>
    </source>
</reference>